<dbReference type="Gene3D" id="1.10.443.10">
    <property type="entry name" value="Intergrase catalytic core"/>
    <property type="match status" value="1"/>
</dbReference>
<dbReference type="OrthoDB" id="9801717at2"/>
<proteinExistence type="predicted"/>
<dbReference type="InterPro" id="IPR002104">
    <property type="entry name" value="Integrase_catalytic"/>
</dbReference>
<dbReference type="GO" id="GO:0015074">
    <property type="term" value="P:DNA integration"/>
    <property type="evidence" value="ECO:0007669"/>
    <property type="project" value="UniProtKB-KW"/>
</dbReference>
<dbReference type="InterPro" id="IPR050090">
    <property type="entry name" value="Tyrosine_recombinase_XerCD"/>
</dbReference>
<dbReference type="InterPro" id="IPR013762">
    <property type="entry name" value="Integrase-like_cat_sf"/>
</dbReference>
<keyword evidence="1" id="KW-0229">DNA integration</keyword>
<dbReference type="PANTHER" id="PTHR30349">
    <property type="entry name" value="PHAGE INTEGRASE-RELATED"/>
    <property type="match status" value="1"/>
</dbReference>
<sequence>MSTALTTYHVEQPHIKVVALYKFPTSSCKNNLESSTGPNSTVFIFRGKGRKDRYTLLPQSLHDALASQFDSVKLQHQKDLQAGYGLASLPPSLLKKYGNAAKDFSWQYVFPSTTRCNHPYDGYICRHHIHETAFRKQLRKAVLASNIPKRVKAHTFRHSFATELLKNGADIRTVQELLGHTDVKTTELYTHVIGSRFGYTASPLDKITLTANDSQTTSQVNNLNRQ</sequence>
<name>A0A411PL64_9GAMM</name>
<dbReference type="GO" id="GO:0006310">
    <property type="term" value="P:DNA recombination"/>
    <property type="evidence" value="ECO:0007669"/>
    <property type="project" value="UniProtKB-KW"/>
</dbReference>
<accession>A0A411PL64</accession>
<gene>
    <name evidence="4" type="ORF">EXU30_17540</name>
</gene>
<dbReference type="PANTHER" id="PTHR30349:SF64">
    <property type="entry name" value="PROPHAGE INTEGRASE INTD-RELATED"/>
    <property type="match status" value="1"/>
</dbReference>
<dbReference type="SUPFAM" id="SSF56349">
    <property type="entry name" value="DNA breaking-rejoining enzymes"/>
    <property type="match status" value="1"/>
</dbReference>
<reference evidence="4 5" key="1">
    <citation type="submission" date="2019-02" db="EMBL/GenBank/DDBJ databases">
        <title>Shewanella sp. D4-2 isolated from Dokdo Island.</title>
        <authorList>
            <person name="Baek K."/>
        </authorList>
    </citation>
    <scope>NUCLEOTIDE SEQUENCE [LARGE SCALE GENOMIC DNA]</scope>
    <source>
        <strain evidence="4 5">D4-2</strain>
    </source>
</reference>
<dbReference type="KEGG" id="smai:EXU30_17540"/>
<keyword evidence="2" id="KW-0233">DNA recombination</keyword>
<dbReference type="Pfam" id="PF00589">
    <property type="entry name" value="Phage_integrase"/>
    <property type="match status" value="1"/>
</dbReference>
<dbReference type="PROSITE" id="PS51898">
    <property type="entry name" value="TYR_RECOMBINASE"/>
    <property type="match status" value="1"/>
</dbReference>
<dbReference type="GO" id="GO:0003677">
    <property type="term" value="F:DNA binding"/>
    <property type="evidence" value="ECO:0007669"/>
    <property type="project" value="InterPro"/>
</dbReference>
<evidence type="ECO:0000256" key="1">
    <source>
        <dbReference type="ARBA" id="ARBA00022908"/>
    </source>
</evidence>
<feature type="domain" description="Tyr recombinase" evidence="3">
    <location>
        <begin position="1"/>
        <end position="202"/>
    </location>
</feature>
<dbReference type="InterPro" id="IPR011010">
    <property type="entry name" value="DNA_brk_join_enz"/>
</dbReference>
<evidence type="ECO:0000259" key="3">
    <source>
        <dbReference type="PROSITE" id="PS51898"/>
    </source>
</evidence>
<dbReference type="Proteomes" id="UP000291106">
    <property type="component" value="Chromosome"/>
</dbReference>
<organism evidence="4 5">
    <name type="scientific">Shewanella maritima</name>
    <dbReference type="NCBI Taxonomy" id="2520507"/>
    <lineage>
        <taxon>Bacteria</taxon>
        <taxon>Pseudomonadati</taxon>
        <taxon>Pseudomonadota</taxon>
        <taxon>Gammaproteobacteria</taxon>
        <taxon>Alteromonadales</taxon>
        <taxon>Shewanellaceae</taxon>
        <taxon>Shewanella</taxon>
    </lineage>
</organism>
<evidence type="ECO:0000313" key="5">
    <source>
        <dbReference type="Proteomes" id="UP000291106"/>
    </source>
</evidence>
<keyword evidence="5" id="KW-1185">Reference proteome</keyword>
<evidence type="ECO:0000313" key="4">
    <source>
        <dbReference type="EMBL" id="QBF84273.1"/>
    </source>
</evidence>
<protein>
    <submittedName>
        <fullName evidence="4">Integron integrase</fullName>
    </submittedName>
</protein>
<evidence type="ECO:0000256" key="2">
    <source>
        <dbReference type="ARBA" id="ARBA00023172"/>
    </source>
</evidence>
<dbReference type="EMBL" id="CP036200">
    <property type="protein sequence ID" value="QBF84273.1"/>
    <property type="molecule type" value="Genomic_DNA"/>
</dbReference>
<dbReference type="AlphaFoldDB" id="A0A411PL64"/>